<evidence type="ECO:0000313" key="5">
    <source>
        <dbReference type="Proteomes" id="UP000664534"/>
    </source>
</evidence>
<keyword evidence="5" id="KW-1185">Reference proteome</keyword>
<name>A0A8H3EDD5_9LECA</name>
<dbReference type="PANTHER" id="PTHR43439:SF2">
    <property type="entry name" value="ENZYME, PUTATIVE (JCVI)-RELATED"/>
    <property type="match status" value="1"/>
</dbReference>
<dbReference type="PANTHER" id="PTHR43439">
    <property type="entry name" value="PHENYLACETATE-COENZYME A LIGASE"/>
    <property type="match status" value="1"/>
</dbReference>
<dbReference type="Gene3D" id="3.40.50.720">
    <property type="entry name" value="NAD(P)-binding Rossmann-like Domain"/>
    <property type="match status" value="1"/>
</dbReference>
<dbReference type="SUPFAM" id="SSF51735">
    <property type="entry name" value="NAD(P)-binding Rossmann-fold domains"/>
    <property type="match status" value="1"/>
</dbReference>
<evidence type="ECO:0000256" key="1">
    <source>
        <dbReference type="ARBA" id="ARBA00022450"/>
    </source>
</evidence>
<dbReference type="Pfam" id="PF00501">
    <property type="entry name" value="AMP-binding"/>
    <property type="match status" value="1"/>
</dbReference>
<dbReference type="InterPro" id="IPR051414">
    <property type="entry name" value="Adenylate-forming_Reductase"/>
</dbReference>
<reference evidence="4" key="1">
    <citation type="submission" date="2021-03" db="EMBL/GenBank/DDBJ databases">
        <authorList>
            <person name="Tagirdzhanova G."/>
        </authorList>
    </citation>
    <scope>NUCLEOTIDE SEQUENCE</scope>
</reference>
<dbReference type="InterPro" id="IPR020806">
    <property type="entry name" value="PKS_PP-bd"/>
</dbReference>
<comment type="caution">
    <text evidence="4">The sequence shown here is derived from an EMBL/GenBank/DDBJ whole genome shotgun (WGS) entry which is preliminary data.</text>
</comment>
<organism evidence="4 5">
    <name type="scientific">Imshaugia aleurites</name>
    <dbReference type="NCBI Taxonomy" id="172621"/>
    <lineage>
        <taxon>Eukaryota</taxon>
        <taxon>Fungi</taxon>
        <taxon>Dikarya</taxon>
        <taxon>Ascomycota</taxon>
        <taxon>Pezizomycotina</taxon>
        <taxon>Lecanoromycetes</taxon>
        <taxon>OSLEUM clade</taxon>
        <taxon>Lecanoromycetidae</taxon>
        <taxon>Lecanorales</taxon>
        <taxon>Lecanorineae</taxon>
        <taxon>Parmeliaceae</taxon>
        <taxon>Imshaugia</taxon>
    </lineage>
</organism>
<dbReference type="EMBL" id="CAJPDT010000001">
    <property type="protein sequence ID" value="CAF9904474.1"/>
    <property type="molecule type" value="Genomic_DNA"/>
</dbReference>
<dbReference type="Pfam" id="PF07993">
    <property type="entry name" value="NAD_binding_4"/>
    <property type="match status" value="1"/>
</dbReference>
<dbReference type="InterPro" id="IPR013120">
    <property type="entry name" value="FAR_NAD-bd"/>
</dbReference>
<dbReference type="Gene3D" id="3.40.50.12780">
    <property type="entry name" value="N-terminal domain of ligase-like"/>
    <property type="match status" value="1"/>
</dbReference>
<dbReference type="InterPro" id="IPR042099">
    <property type="entry name" value="ANL_N_sf"/>
</dbReference>
<dbReference type="InterPro" id="IPR036736">
    <property type="entry name" value="ACP-like_sf"/>
</dbReference>
<dbReference type="SUPFAM" id="SSF47336">
    <property type="entry name" value="ACP-like"/>
    <property type="match status" value="1"/>
</dbReference>
<keyword evidence="2" id="KW-0597">Phosphoprotein</keyword>
<dbReference type="InterPro" id="IPR000873">
    <property type="entry name" value="AMP-dep_synth/lig_dom"/>
</dbReference>
<dbReference type="OrthoDB" id="429813at2759"/>
<proteinExistence type="predicted"/>
<dbReference type="Proteomes" id="UP000664534">
    <property type="component" value="Unassembled WGS sequence"/>
</dbReference>
<evidence type="ECO:0000259" key="3">
    <source>
        <dbReference type="PROSITE" id="PS50075"/>
    </source>
</evidence>
<dbReference type="SUPFAM" id="SSF56801">
    <property type="entry name" value="Acetyl-CoA synthetase-like"/>
    <property type="match status" value="1"/>
</dbReference>
<keyword evidence="1" id="KW-0596">Phosphopantetheine</keyword>
<dbReference type="AlphaFoldDB" id="A0A8H3EDD5"/>
<dbReference type="InterPro" id="IPR036291">
    <property type="entry name" value="NAD(P)-bd_dom_sf"/>
</dbReference>
<dbReference type="InterPro" id="IPR009081">
    <property type="entry name" value="PP-bd_ACP"/>
</dbReference>
<gene>
    <name evidence="4" type="ORF">IMSHALPRED_000073</name>
</gene>
<sequence length="1101" mass="120535">MGDEQRPGQVVDVNYFVCTLGQAAALNAETPHSFETVNDFIDHHAHQYPSRPAFGFPIPPKDKETDGKWNYAVYTFLDLQQSPLSLGQRLLERGRLSLPRPVQSNKTVALLCPSSIDFLFGWLALMRLGYSILLIAQGIRPQCQPSAIAHLCEECNVSTLVHDYVYTDLAKAACQALTESSLNTVALPKRQHRRENIEPDDLIPIWAVSAQDLAYLHHTSGTSTGLPKPIPQTHRAAVGVLPTFDSGYDKATFTTTPLYHGGVADCFRAWTSGAMIWLFPGADIPITASNALKSLDCARKAAETLQTPEVKYFSSVPYVLQMLAAEDEGLQRLRHMELVGVGGAALPQQMGDDLVQKGVNLVSRFGSAECGFLMSSHRDYATDKEWQYLRSYASRYLRFEPHGDGLAELVILPSWPHMAKRNRDDGSYATADLFAPHPTIPSAWKYHSRADSQLTLVTGKKFDPAPLEDAISTSPLLSDVLIFGNGRHLPGALLFRAASSADMTNDELLGALWPSVERLNAESQGHAKLFKSMLTVMPNNAAGLEKSSKGTIMRGQAEKRYAPEITQAYDTGADTSTNGVPLSTEDEVPDDEVPKAVLQVIQHVLDTSGPIPAEGDLFSLGVDSVHCMQIRALLQRKILSPPAVQLPLNVIYDCGTIQKLAKYLVNLRKGQKIKTDDEIQTMRDLVKEYGSFINTSLTSMVPAPSDYATASSSEVVVLTGATGALGAHILSLLRSSPHVSEIHCLIRAASPEAAKERISKSLKARNKASLATTSSKTNCHPCKLSDPTFGLRPATYEDLAARTTVIIHAAWAVNFSMRLSSFVKDHIAGLRNLIDFALASRKAKSPCFLFCSSTASVLGPHCTSPIAERISHDPLSASPLGYSRSKWVAESICEQAYLHTRLKDRIAVLRIGQLCGDTKSGIWNVTEAWPLMLSSVKVTGSLPDLKGERLDWLPVDVAAEAIFEIALSEKQKNADESNIPVHHLLNPGAHSTWTDLLLWLQKISPAFNIVPPSTWVSQLDNLTGEAAKHPARKLLGLWKEAYCSEQVKQKGKEEGVVFEMTETKKVAPAMRDVNSIGEEHFTKIWGWINREMMGNGSGNGV</sequence>
<dbReference type="SMART" id="SM00823">
    <property type="entry name" value="PKS_PP"/>
    <property type="match status" value="1"/>
</dbReference>
<protein>
    <recommendedName>
        <fullName evidence="3">Carrier domain-containing protein</fullName>
    </recommendedName>
</protein>
<feature type="domain" description="Carrier" evidence="3">
    <location>
        <begin position="588"/>
        <end position="668"/>
    </location>
</feature>
<dbReference type="InterPro" id="IPR006162">
    <property type="entry name" value="Ppantetheine_attach_site"/>
</dbReference>
<evidence type="ECO:0000256" key="2">
    <source>
        <dbReference type="ARBA" id="ARBA00022553"/>
    </source>
</evidence>
<accession>A0A8H3EDD5</accession>
<dbReference type="Pfam" id="PF23562">
    <property type="entry name" value="AMP-binding_C_3"/>
    <property type="match status" value="1"/>
</dbReference>
<dbReference type="PROSITE" id="PS50075">
    <property type="entry name" value="CARRIER"/>
    <property type="match status" value="1"/>
</dbReference>
<dbReference type="Gene3D" id="1.10.1200.10">
    <property type="entry name" value="ACP-like"/>
    <property type="match status" value="1"/>
</dbReference>
<dbReference type="Pfam" id="PF00550">
    <property type="entry name" value="PP-binding"/>
    <property type="match status" value="1"/>
</dbReference>
<dbReference type="GO" id="GO:0031177">
    <property type="term" value="F:phosphopantetheine binding"/>
    <property type="evidence" value="ECO:0007669"/>
    <property type="project" value="InterPro"/>
</dbReference>
<evidence type="ECO:0000313" key="4">
    <source>
        <dbReference type="EMBL" id="CAF9904474.1"/>
    </source>
</evidence>
<dbReference type="PROSITE" id="PS00012">
    <property type="entry name" value="PHOSPHOPANTETHEINE"/>
    <property type="match status" value="1"/>
</dbReference>